<gene>
    <name evidence="2" type="ORF">DWB68_13585</name>
</gene>
<keyword evidence="1" id="KW-0812">Transmembrane</keyword>
<evidence type="ECO:0000256" key="1">
    <source>
        <dbReference type="SAM" id="Phobius"/>
    </source>
</evidence>
<evidence type="ECO:0000313" key="2">
    <source>
        <dbReference type="EMBL" id="RII41231.1"/>
    </source>
</evidence>
<evidence type="ECO:0000313" key="3">
    <source>
        <dbReference type="Proteomes" id="UP000265419"/>
    </source>
</evidence>
<sequence length="75" mass="7772">MNVLASAVTLASKAAEHEGGSGLFWGFVVGGIMMGLFLVLWLITGSYSNVGNKHEAGQDIIDPSKQIGPFGPSGH</sequence>
<reference evidence="2 3" key="1">
    <citation type="submission" date="2018-07" db="EMBL/GenBank/DDBJ databases">
        <title>Arthrobacter sp. nov., isolated from raw cow's milk with high bacterial count.</title>
        <authorList>
            <person name="Hahne J."/>
            <person name="Isele D."/>
            <person name="Lipski A."/>
        </authorList>
    </citation>
    <scope>NUCLEOTIDE SEQUENCE [LARGE SCALE GENOMIC DNA]</scope>
    <source>
        <strain evidence="2 3">JZ R-35</strain>
    </source>
</reference>
<keyword evidence="1" id="KW-0472">Membrane</keyword>
<name>A0A399J6Y0_9MICC</name>
<dbReference type="AlphaFoldDB" id="A0A399J6Y0"/>
<comment type="caution">
    <text evidence="2">The sequence shown here is derived from an EMBL/GenBank/DDBJ whole genome shotgun (WGS) entry which is preliminary data.</text>
</comment>
<keyword evidence="3" id="KW-1185">Reference proteome</keyword>
<keyword evidence="1" id="KW-1133">Transmembrane helix</keyword>
<proteinExistence type="predicted"/>
<organism evidence="2 3">
    <name type="scientific">Galactobacter valiniphilus</name>
    <dbReference type="NCBI Taxonomy" id="2676122"/>
    <lineage>
        <taxon>Bacteria</taxon>
        <taxon>Bacillati</taxon>
        <taxon>Actinomycetota</taxon>
        <taxon>Actinomycetes</taxon>
        <taxon>Micrococcales</taxon>
        <taxon>Micrococcaceae</taxon>
        <taxon>Galactobacter</taxon>
    </lineage>
</organism>
<protein>
    <submittedName>
        <fullName evidence="2">Uncharacterized protein</fullName>
    </submittedName>
</protein>
<dbReference type="Proteomes" id="UP000265419">
    <property type="component" value="Unassembled WGS sequence"/>
</dbReference>
<dbReference type="EMBL" id="QQXK01000032">
    <property type="protein sequence ID" value="RII41231.1"/>
    <property type="molecule type" value="Genomic_DNA"/>
</dbReference>
<accession>A0A399J6Y0</accession>
<feature type="transmembrane region" description="Helical" evidence="1">
    <location>
        <begin position="24"/>
        <end position="43"/>
    </location>
</feature>